<protein>
    <submittedName>
        <fullName evidence="4">RNI-like protein</fullName>
    </submittedName>
</protein>
<dbReference type="InterPro" id="IPR001810">
    <property type="entry name" value="F-box_dom"/>
</dbReference>
<dbReference type="Proteomes" id="UP000030653">
    <property type="component" value="Unassembled WGS sequence"/>
</dbReference>
<name>M5GH49_DACPD</name>
<feature type="domain" description="F-box" evidence="2">
    <location>
        <begin position="49"/>
        <end position="93"/>
    </location>
</feature>
<evidence type="ECO:0000256" key="1">
    <source>
        <dbReference type="SAM" id="MobiDB-lite"/>
    </source>
</evidence>
<feature type="domain" description="F-box/LRR-repeat protein 15-like leucin rich repeat" evidence="3">
    <location>
        <begin position="141"/>
        <end position="296"/>
    </location>
</feature>
<dbReference type="Pfam" id="PF25372">
    <property type="entry name" value="DUF7885"/>
    <property type="match status" value="2"/>
</dbReference>
<dbReference type="GO" id="GO:0019005">
    <property type="term" value="C:SCF ubiquitin ligase complex"/>
    <property type="evidence" value="ECO:0007669"/>
    <property type="project" value="TreeGrafter"/>
</dbReference>
<keyword evidence="5" id="KW-1185">Reference proteome</keyword>
<dbReference type="RefSeq" id="XP_040633512.1">
    <property type="nucleotide sequence ID" value="XM_040774631.1"/>
</dbReference>
<dbReference type="InterPro" id="IPR057207">
    <property type="entry name" value="FBXL15_LRR"/>
</dbReference>
<evidence type="ECO:0000313" key="5">
    <source>
        <dbReference type="Proteomes" id="UP000030653"/>
    </source>
</evidence>
<accession>M5GH49</accession>
<gene>
    <name evidence="4" type="ORF">DACRYDRAFT_45218</name>
</gene>
<dbReference type="PANTHER" id="PTHR13318">
    <property type="entry name" value="PARTNER OF PAIRED, ISOFORM B-RELATED"/>
    <property type="match status" value="1"/>
</dbReference>
<dbReference type="InterPro" id="IPR006553">
    <property type="entry name" value="Leu-rich_rpt_Cys-con_subtyp"/>
</dbReference>
<dbReference type="SUPFAM" id="SSF81383">
    <property type="entry name" value="F-box domain"/>
    <property type="match status" value="1"/>
</dbReference>
<dbReference type="InterPro" id="IPR036047">
    <property type="entry name" value="F-box-like_dom_sf"/>
</dbReference>
<reference evidence="4 5" key="1">
    <citation type="journal article" date="2012" name="Science">
        <title>The Paleozoic origin of enzymatic lignin decomposition reconstructed from 31 fungal genomes.</title>
        <authorList>
            <person name="Floudas D."/>
            <person name="Binder M."/>
            <person name="Riley R."/>
            <person name="Barry K."/>
            <person name="Blanchette R.A."/>
            <person name="Henrissat B."/>
            <person name="Martinez A.T."/>
            <person name="Otillar R."/>
            <person name="Spatafora J.W."/>
            <person name="Yadav J.S."/>
            <person name="Aerts A."/>
            <person name="Benoit I."/>
            <person name="Boyd A."/>
            <person name="Carlson A."/>
            <person name="Copeland A."/>
            <person name="Coutinho P.M."/>
            <person name="de Vries R.P."/>
            <person name="Ferreira P."/>
            <person name="Findley K."/>
            <person name="Foster B."/>
            <person name="Gaskell J."/>
            <person name="Glotzer D."/>
            <person name="Gorecki P."/>
            <person name="Heitman J."/>
            <person name="Hesse C."/>
            <person name="Hori C."/>
            <person name="Igarashi K."/>
            <person name="Jurgens J.A."/>
            <person name="Kallen N."/>
            <person name="Kersten P."/>
            <person name="Kohler A."/>
            <person name="Kuees U."/>
            <person name="Kumar T.K.A."/>
            <person name="Kuo A."/>
            <person name="LaButti K."/>
            <person name="Larrondo L.F."/>
            <person name="Lindquist E."/>
            <person name="Ling A."/>
            <person name="Lombard V."/>
            <person name="Lucas S."/>
            <person name="Lundell T."/>
            <person name="Martin R."/>
            <person name="McLaughlin D.J."/>
            <person name="Morgenstern I."/>
            <person name="Morin E."/>
            <person name="Murat C."/>
            <person name="Nagy L.G."/>
            <person name="Nolan M."/>
            <person name="Ohm R.A."/>
            <person name="Patyshakuliyeva A."/>
            <person name="Rokas A."/>
            <person name="Ruiz-Duenas F.J."/>
            <person name="Sabat G."/>
            <person name="Salamov A."/>
            <person name="Samejima M."/>
            <person name="Schmutz J."/>
            <person name="Slot J.C."/>
            <person name="St John F."/>
            <person name="Stenlid J."/>
            <person name="Sun H."/>
            <person name="Sun S."/>
            <person name="Syed K."/>
            <person name="Tsang A."/>
            <person name="Wiebenga A."/>
            <person name="Young D."/>
            <person name="Pisabarro A."/>
            <person name="Eastwood D.C."/>
            <person name="Martin F."/>
            <person name="Cullen D."/>
            <person name="Grigoriev I.V."/>
            <person name="Hibbett D.S."/>
        </authorList>
    </citation>
    <scope>NUCLEOTIDE SEQUENCE [LARGE SCALE GENOMIC DNA]</scope>
    <source>
        <strain evidence="4 5">DJM-731 SS1</strain>
    </source>
</reference>
<evidence type="ECO:0000259" key="2">
    <source>
        <dbReference type="Pfam" id="PF12937"/>
    </source>
</evidence>
<sequence length="539" mass="59758">MSLQPPSPNRSPSLTSLSDDEEDDIPDLRLAHSNPPTPPWNTSIVPPANDLPHELIIHILKFLPSHTDLHAALLVSRSWCQCSVELLWHRPALTKVSSLFKLITVLSATRPGSPPQRPLTFPYHTFLRRINFALLGPDCTDTIFSRLSRCTRLERLTLANCTSLTATVLGLVISQLRNLIALDLTNVSNIDDAAIEAIAPACTKVQGLNLSGCTKLTDDAILAIAAHMHSLRRVKLGGLIEVQDRAFAALVAASPLLIEFDLNGCVGVQDATPRALFLHSVQLRELRLGGCLQISDTGFPLPPLPHPAPLAFSWSQALNAAQYFLPQGVAFDHLRTVDLTSCTGITDTALDRLTSNSLRIRSLVLAKCVSLTEDCIQPITRLGKHLHYLHMGHVVHLTDRSIRTLAASCTRLRYIDLACCTQLTDMSVFELAALPKLRRVGLVRVTNLTDNALFALSDRHHTLERIHLSYCESISVQAVHYLLQRLHHLTHLSLTGVPAFRRPELQQFCRSPPREFSDVQQRTFCVYSGKGVTELRRYL</sequence>
<dbReference type="HOGENOM" id="CLU_010840_2_1_1"/>
<proteinExistence type="predicted"/>
<dbReference type="GeneID" id="63689693"/>
<dbReference type="Gene3D" id="3.80.10.10">
    <property type="entry name" value="Ribonuclease Inhibitor"/>
    <property type="match status" value="2"/>
</dbReference>
<dbReference type="EMBL" id="JH795855">
    <property type="protein sequence ID" value="EJU06618.1"/>
    <property type="molecule type" value="Genomic_DNA"/>
</dbReference>
<dbReference type="STRING" id="1858805.M5GH49"/>
<organism evidence="4 5">
    <name type="scientific">Dacryopinax primogenitus (strain DJM 731)</name>
    <name type="common">Brown rot fungus</name>
    <dbReference type="NCBI Taxonomy" id="1858805"/>
    <lineage>
        <taxon>Eukaryota</taxon>
        <taxon>Fungi</taxon>
        <taxon>Dikarya</taxon>
        <taxon>Basidiomycota</taxon>
        <taxon>Agaricomycotina</taxon>
        <taxon>Dacrymycetes</taxon>
        <taxon>Dacrymycetales</taxon>
        <taxon>Dacrymycetaceae</taxon>
        <taxon>Dacryopinax</taxon>
    </lineage>
</organism>
<evidence type="ECO:0000313" key="4">
    <source>
        <dbReference type="EMBL" id="EJU06618.1"/>
    </source>
</evidence>
<dbReference type="InterPro" id="IPR032675">
    <property type="entry name" value="LRR_dom_sf"/>
</dbReference>
<dbReference type="OMA" id="PACTNWK"/>
<dbReference type="Pfam" id="PF12937">
    <property type="entry name" value="F-box-like"/>
    <property type="match status" value="1"/>
</dbReference>
<dbReference type="AlphaFoldDB" id="M5GH49"/>
<feature type="region of interest" description="Disordered" evidence="1">
    <location>
        <begin position="1"/>
        <end position="40"/>
    </location>
</feature>
<feature type="non-terminal residue" evidence="4">
    <location>
        <position position="539"/>
    </location>
</feature>
<dbReference type="CDD" id="cd09917">
    <property type="entry name" value="F-box_SF"/>
    <property type="match status" value="1"/>
</dbReference>
<dbReference type="GO" id="GO:0031146">
    <property type="term" value="P:SCF-dependent proteasomal ubiquitin-dependent protein catabolic process"/>
    <property type="evidence" value="ECO:0007669"/>
    <property type="project" value="TreeGrafter"/>
</dbReference>
<evidence type="ECO:0000259" key="3">
    <source>
        <dbReference type="Pfam" id="PF25372"/>
    </source>
</evidence>
<dbReference type="OrthoDB" id="10257471at2759"/>
<dbReference type="SUPFAM" id="SSF52047">
    <property type="entry name" value="RNI-like"/>
    <property type="match status" value="1"/>
</dbReference>
<feature type="domain" description="F-box/LRR-repeat protein 15-like leucin rich repeat" evidence="3">
    <location>
        <begin position="384"/>
        <end position="497"/>
    </location>
</feature>
<dbReference type="SMART" id="SM00367">
    <property type="entry name" value="LRR_CC"/>
    <property type="match status" value="10"/>
</dbReference>